<dbReference type="EMBL" id="JBHTHU010000019">
    <property type="protein sequence ID" value="MFD0751289.1"/>
    <property type="molecule type" value="Genomic_DNA"/>
</dbReference>
<dbReference type="Pfam" id="PF12728">
    <property type="entry name" value="HTH_17"/>
    <property type="match status" value="1"/>
</dbReference>
<dbReference type="InterPro" id="IPR010093">
    <property type="entry name" value="SinI_DNA-bd"/>
</dbReference>
<dbReference type="Proteomes" id="UP001596958">
    <property type="component" value="Unassembled WGS sequence"/>
</dbReference>
<proteinExistence type="predicted"/>
<name>A0ABW2YXR7_9SPHI</name>
<accession>A0ABW2YXR7</accession>
<gene>
    <name evidence="2" type="ORF">ACFQZS_14155</name>
</gene>
<dbReference type="InterPro" id="IPR009061">
    <property type="entry name" value="DNA-bd_dom_put_sf"/>
</dbReference>
<protein>
    <submittedName>
        <fullName evidence="2">Helix-turn-helix domain-containing protein</fullName>
    </submittedName>
</protein>
<evidence type="ECO:0000313" key="3">
    <source>
        <dbReference type="Proteomes" id="UP001596958"/>
    </source>
</evidence>
<organism evidence="2 3">
    <name type="scientific">Mucilaginibacter calamicampi</name>
    <dbReference type="NCBI Taxonomy" id="1302352"/>
    <lineage>
        <taxon>Bacteria</taxon>
        <taxon>Pseudomonadati</taxon>
        <taxon>Bacteroidota</taxon>
        <taxon>Sphingobacteriia</taxon>
        <taxon>Sphingobacteriales</taxon>
        <taxon>Sphingobacteriaceae</taxon>
        <taxon>Mucilaginibacter</taxon>
    </lineage>
</organism>
<dbReference type="InterPro" id="IPR041657">
    <property type="entry name" value="HTH_17"/>
</dbReference>
<keyword evidence="3" id="KW-1185">Reference proteome</keyword>
<evidence type="ECO:0000313" key="2">
    <source>
        <dbReference type="EMBL" id="MFD0751289.1"/>
    </source>
</evidence>
<dbReference type="RefSeq" id="WP_377101312.1">
    <property type="nucleotide sequence ID" value="NZ_JBHTHU010000019.1"/>
</dbReference>
<feature type="domain" description="Helix-turn-helix" evidence="1">
    <location>
        <begin position="41"/>
        <end position="92"/>
    </location>
</feature>
<dbReference type="SUPFAM" id="SSF46955">
    <property type="entry name" value="Putative DNA-binding domain"/>
    <property type="match status" value="1"/>
</dbReference>
<reference evidence="3" key="1">
    <citation type="journal article" date="2019" name="Int. J. Syst. Evol. Microbiol.">
        <title>The Global Catalogue of Microorganisms (GCM) 10K type strain sequencing project: providing services to taxonomists for standard genome sequencing and annotation.</title>
        <authorList>
            <consortium name="The Broad Institute Genomics Platform"/>
            <consortium name="The Broad Institute Genome Sequencing Center for Infectious Disease"/>
            <person name="Wu L."/>
            <person name="Ma J."/>
        </authorList>
    </citation>
    <scope>NUCLEOTIDE SEQUENCE [LARGE SCALE GENOMIC DNA]</scope>
    <source>
        <strain evidence="3">CCUG 63418</strain>
    </source>
</reference>
<dbReference type="NCBIfam" id="TIGR01764">
    <property type="entry name" value="excise"/>
    <property type="match status" value="1"/>
</dbReference>
<sequence>MERITFDQLPEIVALMLEKLERIEDALAIKGHIDQRPSKDMLTVDEACSFMGMSKSTLYKMSSSNVIPLYKPTGGRIYFKRDDILEYMQQNRVKSQKEIEQEALNYVINNPVMRRAARVSKK</sequence>
<comment type="caution">
    <text evidence="2">The sequence shown here is derived from an EMBL/GenBank/DDBJ whole genome shotgun (WGS) entry which is preliminary data.</text>
</comment>
<evidence type="ECO:0000259" key="1">
    <source>
        <dbReference type="Pfam" id="PF12728"/>
    </source>
</evidence>